<accession>A0A1Q9CKZ6</accession>
<organism evidence="1 2">
    <name type="scientific">Symbiodinium microadriaticum</name>
    <name type="common">Dinoflagellate</name>
    <name type="synonym">Zooxanthella microadriatica</name>
    <dbReference type="NCBI Taxonomy" id="2951"/>
    <lineage>
        <taxon>Eukaryota</taxon>
        <taxon>Sar</taxon>
        <taxon>Alveolata</taxon>
        <taxon>Dinophyceae</taxon>
        <taxon>Suessiales</taxon>
        <taxon>Symbiodiniaceae</taxon>
        <taxon>Symbiodinium</taxon>
    </lineage>
</organism>
<dbReference type="CDD" id="cd06257">
    <property type="entry name" value="DnaJ"/>
    <property type="match status" value="1"/>
</dbReference>
<evidence type="ECO:0000313" key="1">
    <source>
        <dbReference type="EMBL" id="OLP83589.1"/>
    </source>
</evidence>
<protein>
    <submittedName>
        <fullName evidence="1">Uncharacterized protein</fullName>
    </submittedName>
</protein>
<reference evidence="1 2" key="1">
    <citation type="submission" date="2016-02" db="EMBL/GenBank/DDBJ databases">
        <title>Genome analysis of coral dinoflagellate symbionts highlights evolutionary adaptations to a symbiotic lifestyle.</title>
        <authorList>
            <person name="Aranda M."/>
            <person name="Li Y."/>
            <person name="Liew Y.J."/>
            <person name="Baumgarten S."/>
            <person name="Simakov O."/>
            <person name="Wilson M."/>
            <person name="Piel J."/>
            <person name="Ashoor H."/>
            <person name="Bougouffa S."/>
            <person name="Bajic V.B."/>
            <person name="Ryu T."/>
            <person name="Ravasi T."/>
            <person name="Bayer T."/>
            <person name="Micklem G."/>
            <person name="Kim H."/>
            <person name="Bhak J."/>
            <person name="Lajeunesse T.C."/>
            <person name="Voolstra C.R."/>
        </authorList>
    </citation>
    <scope>NUCLEOTIDE SEQUENCE [LARGE SCALE GENOMIC DNA]</scope>
    <source>
        <strain evidence="1 2">CCMP2467</strain>
    </source>
</reference>
<dbReference type="Proteomes" id="UP000186817">
    <property type="component" value="Unassembled WGS sequence"/>
</dbReference>
<dbReference type="InterPro" id="IPR001623">
    <property type="entry name" value="DnaJ_domain"/>
</dbReference>
<comment type="caution">
    <text evidence="1">The sequence shown here is derived from an EMBL/GenBank/DDBJ whole genome shotgun (WGS) entry which is preliminary data.</text>
</comment>
<evidence type="ECO:0000313" key="2">
    <source>
        <dbReference type="Proteomes" id="UP000186817"/>
    </source>
</evidence>
<proteinExistence type="predicted"/>
<dbReference type="EMBL" id="LSRX01001106">
    <property type="protein sequence ID" value="OLP83589.1"/>
    <property type="molecule type" value="Genomic_DNA"/>
</dbReference>
<sequence length="312" mass="33916">MAPLAPQRRISRSTARRSQVAAAAVAALVAISNRGVISFAAVFASPFRDIYMAGCPNRGSVLVGVPFERRRHRCTDLSRCATAAYSDPSADLVGPDPSVAGQLRALGRLLRSASGRLVAAAQASTAGAYLPSDFGELRVLSCGTAMQGTAEALLAEQWHEAQKRICDMPSQCNALLCKDDLKALQSVLSGWQPGNELRDALQAVGKKLEAATETADEALKDVLFDLAAAVHAGSRLFISQPAANRPAVNDNQQSLFQQIERSVSRIPVKEQQAYLRELAKRYHPDRNPGREVEVLPAFLHVQYLRNLFRQWN</sequence>
<name>A0A1Q9CKZ6_SYMMI</name>
<keyword evidence="2" id="KW-1185">Reference proteome</keyword>
<dbReference type="OrthoDB" id="10250354at2759"/>
<gene>
    <name evidence="1" type="ORF">AK812_SmicGene35635</name>
</gene>
<dbReference type="AlphaFoldDB" id="A0A1Q9CKZ6"/>
<dbReference type="OMA" id="EAQKRIC"/>